<protein>
    <submittedName>
        <fullName evidence="1">Kynurenine formamidase</fullName>
    </submittedName>
</protein>
<dbReference type="RefSeq" id="WP_093345488.1">
    <property type="nucleotide sequence ID" value="NZ_FOUY01000019.1"/>
</dbReference>
<dbReference type="PANTHER" id="PTHR34861:SF10">
    <property type="entry name" value="CYCLASE"/>
    <property type="match status" value="1"/>
</dbReference>
<dbReference type="Gene3D" id="3.50.30.50">
    <property type="entry name" value="Putative cyclase"/>
    <property type="match status" value="1"/>
</dbReference>
<dbReference type="InterPro" id="IPR037175">
    <property type="entry name" value="KFase_sf"/>
</dbReference>
<dbReference type="STRING" id="260086.SAMN05216207_101928"/>
<reference evidence="1 2" key="1">
    <citation type="submission" date="2016-10" db="EMBL/GenBank/DDBJ databases">
        <authorList>
            <person name="de Groot N.N."/>
        </authorList>
    </citation>
    <scope>NUCLEOTIDE SEQUENCE [LARGE SCALE GENOMIC DNA]</scope>
    <source>
        <strain evidence="1 2">CGMCC 4.1877</strain>
    </source>
</reference>
<dbReference type="EMBL" id="FOUY01000019">
    <property type="protein sequence ID" value="SFN68353.1"/>
    <property type="molecule type" value="Genomic_DNA"/>
</dbReference>
<dbReference type="PANTHER" id="PTHR34861">
    <property type="match status" value="1"/>
</dbReference>
<dbReference type="Proteomes" id="UP000199614">
    <property type="component" value="Unassembled WGS sequence"/>
</dbReference>
<accession>A0A1I5B0W5</accession>
<evidence type="ECO:0000313" key="2">
    <source>
        <dbReference type="Proteomes" id="UP000199614"/>
    </source>
</evidence>
<dbReference type="AlphaFoldDB" id="A0A1I5B0W5"/>
<evidence type="ECO:0000313" key="1">
    <source>
        <dbReference type="EMBL" id="SFN68353.1"/>
    </source>
</evidence>
<dbReference type="Pfam" id="PF04199">
    <property type="entry name" value="Cyclase"/>
    <property type="match status" value="1"/>
</dbReference>
<name>A0A1I5B0W5_PSUAM</name>
<dbReference type="InterPro" id="IPR007325">
    <property type="entry name" value="KFase/CYL"/>
</dbReference>
<dbReference type="OrthoDB" id="7067800at2"/>
<dbReference type="SUPFAM" id="SSF102198">
    <property type="entry name" value="Putative cyclase"/>
    <property type="match status" value="1"/>
</dbReference>
<proteinExistence type="predicted"/>
<organism evidence="1 2">
    <name type="scientific">Pseudonocardia ammonioxydans</name>
    <dbReference type="NCBI Taxonomy" id="260086"/>
    <lineage>
        <taxon>Bacteria</taxon>
        <taxon>Bacillati</taxon>
        <taxon>Actinomycetota</taxon>
        <taxon>Actinomycetes</taxon>
        <taxon>Pseudonocardiales</taxon>
        <taxon>Pseudonocardiaceae</taxon>
        <taxon>Pseudonocardia</taxon>
    </lineage>
</organism>
<keyword evidence="2" id="KW-1185">Reference proteome</keyword>
<sequence length="314" mass="33786">MAAEEGGTDFRELGRRLSNWGRWDTDGQPDERGTTNLLTPDRIVAAAGLIRTGAVFDLGIPFGPGGPQPGGGRINPVLLLSETGADQDHYPGAFHYADDYVFMPLQSATQWDGLAHVYYDEQLYNGFPASDITPHGVKHLSIEHQAKGIAGRGVLIDVARHRGVDWLEAGEAITPDELDAALAAQGTEVRPGDVVAVRTGWRRKFLADGDAASFMAGEPGLGLDCCAWLHARDVAAVCSDNWAIEVLPGEVTGETLPVHMVLIRDMGMTLGEMLDLEELAEDCAADGRHEFFLAAPPIKFRRALGSPINPLAIK</sequence>
<dbReference type="GO" id="GO:0019441">
    <property type="term" value="P:L-tryptophan catabolic process to kynurenine"/>
    <property type="evidence" value="ECO:0007669"/>
    <property type="project" value="InterPro"/>
</dbReference>
<gene>
    <name evidence="1" type="ORF">SAMN05216207_101928</name>
</gene>
<dbReference type="GO" id="GO:0004061">
    <property type="term" value="F:arylformamidase activity"/>
    <property type="evidence" value="ECO:0007669"/>
    <property type="project" value="InterPro"/>
</dbReference>